<feature type="compositionally biased region" description="Acidic residues" evidence="12">
    <location>
        <begin position="640"/>
        <end position="675"/>
    </location>
</feature>
<dbReference type="GO" id="GO:0006646">
    <property type="term" value="P:phosphatidylethanolamine biosynthetic process"/>
    <property type="evidence" value="ECO:0007669"/>
    <property type="project" value="UniProtKB-UniRule"/>
</dbReference>
<dbReference type="UniPathway" id="UPA00558">
    <property type="reaction ID" value="UER00616"/>
</dbReference>
<feature type="compositionally biased region" description="Low complexity" evidence="12">
    <location>
        <begin position="459"/>
        <end position="514"/>
    </location>
</feature>
<dbReference type="GeneID" id="14497663"/>
<gene>
    <name evidence="14" type="primary">TBLA0H02200</name>
    <name evidence="11" type="synonym">PSD2</name>
    <name evidence="14" type="ORF">TBLA_0H02200</name>
</gene>
<evidence type="ECO:0000259" key="13">
    <source>
        <dbReference type="PROSITE" id="PS50004"/>
    </source>
</evidence>
<keyword evidence="3 11" id="KW-0210">Decarboxylase</keyword>
<feature type="active site" description="Charge relay system; for autoendoproteolytic cleavage activity" evidence="11">
    <location>
        <position position="1391"/>
    </location>
</feature>
<evidence type="ECO:0000256" key="11">
    <source>
        <dbReference type="HAMAP-Rule" id="MF_03209"/>
    </source>
</evidence>
<evidence type="ECO:0000256" key="9">
    <source>
        <dbReference type="ARBA" id="ARBA00023264"/>
    </source>
</evidence>
<keyword evidence="7 11" id="KW-0594">Phospholipid biosynthesis</keyword>
<dbReference type="GO" id="GO:0004609">
    <property type="term" value="F:phosphatidylserine decarboxylase activity"/>
    <property type="evidence" value="ECO:0007669"/>
    <property type="project" value="UniProtKB-UniRule"/>
</dbReference>
<feature type="region of interest" description="Disordered" evidence="12">
    <location>
        <begin position="640"/>
        <end position="676"/>
    </location>
</feature>
<comment type="PTM">
    <text evidence="11">Is synthesized initially as an inactive proenzyme. Formation of the active enzyme involves a self-maturation process in which the active site pyruvoyl group is generated from an internal serine residue via an autocatalytic post-translational modification. Two non-identical subunits are generated from the proenzyme in this reaction, and the pyruvate is formed at the N-terminus of the alpha chain, which is derived from the carboxyl end of the proenzyme. The autoendoproteolytic cleavage occurs by a canonical serine protease mechanism, in which the side chain hydroxyl group of the serine supplies its oxygen atom to form the C-terminus of the beta chain, while the remainder of the serine residue undergoes an oxidative deamination to produce ammonia and the pyruvoyl prosthetic group on the alpha chain. During this reaction, the Ser that is part of the protease active site of the proenzyme becomes the pyruvoyl prosthetic group, which constitutes an essential element of the active site of the mature decarboxylase.</text>
</comment>
<evidence type="ECO:0000313" key="14">
    <source>
        <dbReference type="EMBL" id="CCH62506.1"/>
    </source>
</evidence>
<dbReference type="GO" id="GO:0016540">
    <property type="term" value="P:protein autoprocessing"/>
    <property type="evidence" value="ECO:0007669"/>
    <property type="project" value="UniProtKB-UniRule"/>
</dbReference>
<evidence type="ECO:0000256" key="3">
    <source>
        <dbReference type="ARBA" id="ARBA00022793"/>
    </source>
</evidence>
<dbReference type="Proteomes" id="UP000002866">
    <property type="component" value="Chromosome 8"/>
</dbReference>
<dbReference type="HOGENOM" id="CLU_002661_1_0_1"/>
<comment type="subcellular location">
    <subcellularLocation>
        <location evidence="11">Golgi apparatus membrane</location>
        <topology evidence="11">Peripheral membrane protein</topology>
        <orientation evidence="11">Cytoplasmic side</orientation>
    </subcellularLocation>
    <subcellularLocation>
        <location evidence="11">Endosome membrane</location>
        <topology evidence="11">Peripheral membrane protein</topology>
        <orientation evidence="11">Cytoplasmic side</orientation>
    </subcellularLocation>
</comment>
<dbReference type="GO" id="GO:0000139">
    <property type="term" value="C:Golgi membrane"/>
    <property type="evidence" value="ECO:0007669"/>
    <property type="project" value="UniProtKB-SubCell"/>
</dbReference>
<evidence type="ECO:0000256" key="2">
    <source>
        <dbReference type="ARBA" id="ARBA00022516"/>
    </source>
</evidence>
<keyword evidence="10 11" id="KW-0670">Pyruvate</keyword>
<feature type="region of interest" description="Disordered" evidence="12">
    <location>
        <begin position="451"/>
        <end position="533"/>
    </location>
</feature>
<dbReference type="PROSITE" id="PS50004">
    <property type="entry name" value="C2"/>
    <property type="match status" value="1"/>
</dbReference>
<dbReference type="RefSeq" id="XP_004182025.1">
    <property type="nucleotide sequence ID" value="XM_004181977.1"/>
</dbReference>
<keyword evidence="11" id="KW-0333">Golgi apparatus</keyword>
<dbReference type="InterPro" id="IPR033177">
    <property type="entry name" value="PSD-B"/>
</dbReference>
<dbReference type="EC" id="4.1.1.65" evidence="11"/>
<dbReference type="OrthoDB" id="67700at2759"/>
<comment type="catalytic activity">
    <reaction evidence="11">
        <text>a 1,2-diacyl-sn-glycero-3-phospho-L-serine + H(+) = a 1,2-diacyl-sn-glycero-3-phosphoethanolamine + CO2</text>
        <dbReference type="Rhea" id="RHEA:20828"/>
        <dbReference type="ChEBI" id="CHEBI:15378"/>
        <dbReference type="ChEBI" id="CHEBI:16526"/>
        <dbReference type="ChEBI" id="CHEBI:57262"/>
        <dbReference type="ChEBI" id="CHEBI:64612"/>
        <dbReference type="EC" id="4.1.1.65"/>
    </reaction>
</comment>
<feature type="modified residue" description="Pyruvic acid (Ser); by autocatalysis" evidence="11">
    <location>
        <position position="1391"/>
    </location>
</feature>
<comment type="cofactor">
    <cofactor evidence="11">
        <name>pyruvate</name>
        <dbReference type="ChEBI" id="CHEBI:15361"/>
    </cofactor>
    <text evidence="11">Binds 1 pyruvoyl group covalently per subunit.</text>
</comment>
<feature type="site" description="Cleavage (non-hydrolytic); by autocatalysis" evidence="11">
    <location>
        <begin position="1390"/>
        <end position="1391"/>
    </location>
</feature>
<keyword evidence="11" id="KW-0967">Endosome</keyword>
<dbReference type="Pfam" id="PF00168">
    <property type="entry name" value="C2"/>
    <property type="match status" value="2"/>
</dbReference>
<comment type="domain">
    <text evidence="11">The C2 domains have an essential, but non-catalytic function. They may facilitate interaction with PstB2 and are required for lipid transport function.</text>
</comment>
<organism evidence="14 15">
    <name type="scientific">Henningerozyma blattae (strain ATCC 34711 / CBS 6284 / DSM 70876 / NBRC 10599 / NRRL Y-10934 / UCD 77-7)</name>
    <name type="common">Yeast</name>
    <name type="synonym">Tetrapisispora blattae</name>
    <dbReference type="NCBI Taxonomy" id="1071380"/>
    <lineage>
        <taxon>Eukaryota</taxon>
        <taxon>Fungi</taxon>
        <taxon>Dikarya</taxon>
        <taxon>Ascomycota</taxon>
        <taxon>Saccharomycotina</taxon>
        <taxon>Saccharomycetes</taxon>
        <taxon>Saccharomycetales</taxon>
        <taxon>Saccharomycetaceae</taxon>
        <taxon>Henningerozyma</taxon>
    </lineage>
</organism>
<feature type="compositionally biased region" description="Low complexity" evidence="12">
    <location>
        <begin position="586"/>
        <end position="600"/>
    </location>
</feature>
<keyword evidence="5 11" id="KW-0472">Membrane</keyword>
<evidence type="ECO:0000256" key="12">
    <source>
        <dbReference type="SAM" id="MobiDB-lite"/>
    </source>
</evidence>
<keyword evidence="8 11" id="KW-0456">Lyase</keyword>
<feature type="compositionally biased region" description="Acidic residues" evidence="12">
    <location>
        <begin position="778"/>
        <end position="790"/>
    </location>
</feature>
<comment type="function">
    <text evidence="11">Catalyzes the formation of phosphatidylethanolamine (PtdEtn) from phosphatidylserine (PtdSer). Plays a central role in phospholipid metabolism and in the interorganelle trafficking of phosphatidylserine.</text>
</comment>
<dbReference type="KEGG" id="tbl:TBLA_0H02200"/>
<evidence type="ECO:0000256" key="4">
    <source>
        <dbReference type="ARBA" id="ARBA00023098"/>
    </source>
</evidence>
<accession>I2H804</accession>
<dbReference type="InterPro" id="IPR003817">
    <property type="entry name" value="PS_Dcarbxylase"/>
</dbReference>
<reference evidence="14 15" key="1">
    <citation type="journal article" date="2011" name="Proc. Natl. Acad. Sci. U.S.A.">
        <title>Evolutionary erosion of yeast sex chromosomes by mating-type switching accidents.</title>
        <authorList>
            <person name="Gordon J.L."/>
            <person name="Armisen D."/>
            <person name="Proux-Wera E."/>
            <person name="Oheigeartaigh S.S."/>
            <person name="Byrne K.P."/>
            <person name="Wolfe K.H."/>
        </authorList>
    </citation>
    <scope>NUCLEOTIDE SEQUENCE [LARGE SCALE GENOMIC DNA]</scope>
    <source>
        <strain evidence="15">ATCC 34711 / CBS 6284 / DSM 70876 / NBRC 10599 / NRRL Y-10934 / UCD 77-7</strain>
    </source>
</reference>
<dbReference type="OMA" id="KTSWRKH"/>
<feature type="domain" description="C2" evidence="13">
    <location>
        <begin position="823"/>
        <end position="945"/>
    </location>
</feature>
<feature type="compositionally biased region" description="Acidic residues" evidence="12">
    <location>
        <begin position="758"/>
        <end position="767"/>
    </location>
</feature>
<evidence type="ECO:0000256" key="1">
    <source>
        <dbReference type="ARBA" id="ARBA00005189"/>
    </source>
</evidence>
<dbReference type="eggNOG" id="KOG2419">
    <property type="taxonomic scope" value="Eukaryota"/>
</dbReference>
<dbReference type="InterPro" id="IPR033179">
    <property type="entry name" value="PSD_type2_pro"/>
</dbReference>
<dbReference type="STRING" id="1071380.I2H804"/>
<evidence type="ECO:0000256" key="8">
    <source>
        <dbReference type="ARBA" id="ARBA00023239"/>
    </source>
</evidence>
<keyword evidence="2 11" id="KW-0444">Lipid biosynthesis</keyword>
<evidence type="ECO:0000256" key="7">
    <source>
        <dbReference type="ARBA" id="ARBA00023209"/>
    </source>
</evidence>
<dbReference type="GO" id="GO:0010008">
    <property type="term" value="C:endosome membrane"/>
    <property type="evidence" value="ECO:0007669"/>
    <property type="project" value="UniProtKB-SubCell"/>
</dbReference>
<comment type="similarity">
    <text evidence="11">Belongs to the phosphatidylserine decarboxylase family. PSD-B subfamily. Eukaryotic type II sub-subfamily.</text>
</comment>
<feature type="active site" description="Charge relay system; for autoendoproteolytic cleavage activity" evidence="11">
    <location>
        <position position="1304"/>
    </location>
</feature>
<dbReference type="InterPro" id="IPR035892">
    <property type="entry name" value="C2_domain_sf"/>
</dbReference>
<comment type="subunit">
    <text evidence="11">Heterodimer of a large membrane-associated beta subunit and a small pyruvoyl-containing alpha subunit. Interacts with pstB2. This interaction may be a means to structurally tether the donor membrane (ER) harboring PstB2 to acceptor membranes (Golgi/endosomes) harboring PSD2 during PtdSer transport to the site of PtdEtn synthesis.</text>
</comment>
<dbReference type="FunCoup" id="I2H804">
    <property type="interactions" value="176"/>
</dbReference>
<comment type="pathway">
    <text evidence="11">Phospholipid metabolism; phosphatidylethanolamine biosynthesis; phosphatidylethanolamine from CDP-diacylglycerol: step 2/2.</text>
</comment>
<dbReference type="InterPro" id="IPR000008">
    <property type="entry name" value="C2_dom"/>
</dbReference>
<proteinExistence type="inferred from homology"/>
<feature type="active site" description="Schiff-base intermediate with substrate; via pyruvic acid; for decarboxylase activity" evidence="11">
    <location>
        <position position="1391"/>
    </location>
</feature>
<dbReference type="EMBL" id="HE806323">
    <property type="protein sequence ID" value="CCH62506.1"/>
    <property type="molecule type" value="Genomic_DNA"/>
</dbReference>
<keyword evidence="4 11" id="KW-0443">Lipid metabolism</keyword>
<dbReference type="PANTHER" id="PTHR10067:SF17">
    <property type="entry name" value="PHOSPHATIDYLSERINE DECARBOXYLASE PROENZYME 2"/>
    <property type="match status" value="1"/>
</dbReference>
<dbReference type="HAMAP" id="MF_00663">
    <property type="entry name" value="PS_decarb_PSD_B_type2"/>
    <property type="match status" value="1"/>
</dbReference>
<evidence type="ECO:0000256" key="6">
    <source>
        <dbReference type="ARBA" id="ARBA00023145"/>
    </source>
</evidence>
<dbReference type="GO" id="GO:0006656">
    <property type="term" value="P:phosphatidylcholine biosynthetic process"/>
    <property type="evidence" value="ECO:0007669"/>
    <property type="project" value="EnsemblFungi"/>
</dbReference>
<evidence type="ECO:0000256" key="10">
    <source>
        <dbReference type="ARBA" id="ARBA00023317"/>
    </source>
</evidence>
<keyword evidence="6 11" id="KW-0865">Zymogen</keyword>
<dbReference type="SUPFAM" id="SSF49562">
    <property type="entry name" value="C2 domain (Calcium/lipid-binding domain, CaLB)"/>
    <property type="match status" value="1"/>
</dbReference>
<dbReference type="Pfam" id="PF02666">
    <property type="entry name" value="PS_Dcarbxylase"/>
    <property type="match status" value="1"/>
</dbReference>
<keyword evidence="15" id="KW-1185">Reference proteome</keyword>
<feature type="region of interest" description="Disordered" evidence="12">
    <location>
        <begin position="758"/>
        <end position="793"/>
    </location>
</feature>
<dbReference type="Gene3D" id="2.60.40.150">
    <property type="entry name" value="C2 domain"/>
    <property type="match status" value="1"/>
</dbReference>
<evidence type="ECO:0000313" key="15">
    <source>
        <dbReference type="Proteomes" id="UP000002866"/>
    </source>
</evidence>
<feature type="chain" id="PRO_5023515396" description="Phosphatidylserine decarboxylase 2 alpha chain" evidence="11">
    <location>
        <begin position="1391"/>
        <end position="1485"/>
    </location>
</feature>
<dbReference type="SMART" id="SM00239">
    <property type="entry name" value="C2"/>
    <property type="match status" value="2"/>
</dbReference>
<dbReference type="InParanoid" id="I2H804"/>
<name>I2H804_HENB6</name>
<feature type="chain" id="PRO_5023515397" description="Phosphatidylserine decarboxylase 2 beta chain" evidence="11">
    <location>
        <begin position="1"/>
        <end position="1390"/>
    </location>
</feature>
<dbReference type="CDD" id="cd04039">
    <property type="entry name" value="C2_PSD"/>
    <property type="match status" value="1"/>
</dbReference>
<sequence>MRLKIRNKRKRIERKEQRPPLVLRVQIVETQGIDEFAKFVCNPVCLVTTNRYYSKHTATLRNSRSRWNELLKLKLPRNPTSEWVRVIVYDALVGGIGDSCYSSSLQKSRPQALSALSIPNIVHSNSNSSLNTGTTASVVSGATESTNINTISYPVPPNTFSTTTTIIATTSTTNGTITPARKHPIRRFSHNHSRPKYPYLGNKSNKSSSTLAVPISPIVTSIATTDDSVDPTSNIDRLSPNVYSSPPSTPINIQSPTNAYSTSNLSLNTLTVAHPTQSTGTTLKSRRSNSTSVLTIQNNHNYYNNYNNNTPLHPLNDSSSTPQTIVINDGLLSQSQINLKRKPSQSTRKKPTRYLYIGETKVSLLSLFKKDKSNSNNYKFNVDLAWYKLYDRKREKECQGINRNPGSFVIGKIKMGFKLESSTKKLQTFDTYNTWRKKLFQLQAMSTQSQITSPRKSISSSSHLLPSSLPPSQLHQLLNKQQSSNTNSSSTTVSPNLSLSTSPVPTPIIITSPTKESLNTISDPKKIKTKSTSTKINQLPSTYTEKNCLNSYSSSTSNSSASSLPMKRNSFSGYINSDFSSYSNTNSNTNSNVNSNTSISYPSLHRPSTTRYITKVTSQNSNSDLDLFSIQDVDIENIVDNYDDDDDDDDDDGYIDDYNEEEGEQSDDENDDEDGIYTSLEKSTTNIDQLLQDYDALLTKAHKKQAHFDLTTLLPALDEYDVVEPDDMIDLEDEDLDNAIHKLSKKNNNNQMLVSHELEDDENEEQNEIEHEFTSSDPETDSEQEEEQNTDDIFINKSGGKKRIRRLKKKYPSQTYYASILSHRAKANYKLAKKQHAMGVVFVHFQSIKDLPYLKNKVSRTLYEMDPFIIATFARRVFKTSSRKHSLNPVFDEYAAFEVFSYERHFGFHFKVMDKDSFSYNDNIAQCELSWNDIMKKQNSQNDWIDYDIPLDLIINKANKQSDKNPTLSLKIKYVSYASLQDFFWQNLVQISTNIENFDIIQLMLFLDNLGVFTIKDACDIFNRLDKSPWSNQSCISKYQLVEILKSWKNVEGFRHIWKCPRCHESCKPTRNIQNSKLLLENDLITHFVICVYSQKYKFLKPSYVSTDFASKRWFTKVLIKLTYGKYALGSNNANILVQDRDSGIILEEKISAHVKLGIRILYNGKGTESKNFKALLRKLSIRQGRRFDHEQSAREIQNFIKFHSLDLSECLTTEYKTFNDFFYRKLKPGSRNPESDNPKIFISPADSRAVVFEDISKAKEIWIKGSKFTVERMTGGYKHDIFNGENCCLSIFRLAPQDYHRFHSPCNGKVGKPIFISGEYYTVNPMAIRSGLDVFGENVRVVLPIKTEEFGTILLIAVGAMMVGSIILTCKEGETITRGEEVGYFKFGGSTIITLIQKDKIIMDHDLVKNSNEQIETLVKVGMSIGHTPDIPGIKRKSIKLIQPDQIEKIKRRISITDEKASLLGNVPWQYKSLQHWIKEESRL</sequence>
<evidence type="ECO:0000256" key="5">
    <source>
        <dbReference type="ARBA" id="ARBA00023136"/>
    </source>
</evidence>
<comment type="pathway">
    <text evidence="1">Lipid metabolism.</text>
</comment>
<feature type="region of interest" description="Disordered" evidence="12">
    <location>
        <begin position="586"/>
        <end position="605"/>
    </location>
</feature>
<dbReference type="GO" id="GO:0005795">
    <property type="term" value="C:Golgi stack"/>
    <property type="evidence" value="ECO:0007669"/>
    <property type="project" value="UniProtKB-UniRule"/>
</dbReference>
<protein>
    <recommendedName>
        <fullName evidence="11">Phosphatidylserine decarboxylase proenzyme 2</fullName>
        <ecNumber evidence="11">4.1.1.65</ecNumber>
    </recommendedName>
    <component>
        <recommendedName>
            <fullName evidence="11">Phosphatidylserine decarboxylase 2 beta chain</fullName>
        </recommendedName>
    </component>
    <component>
        <recommendedName>
            <fullName evidence="11">Phosphatidylserine decarboxylase 2 alpha chain</fullName>
        </recommendedName>
    </component>
</protein>
<feature type="active site" description="Charge relay system; for autoendoproteolytic cleavage activity" evidence="11">
    <location>
        <position position="1247"/>
    </location>
</feature>
<keyword evidence="9 11" id="KW-1208">Phospholipid metabolism</keyword>
<dbReference type="PANTHER" id="PTHR10067">
    <property type="entry name" value="PHOSPHATIDYLSERINE DECARBOXYLASE"/>
    <property type="match status" value="1"/>
</dbReference>
<dbReference type="NCBIfam" id="TIGR00163">
    <property type="entry name" value="PS_decarb"/>
    <property type="match status" value="1"/>
</dbReference>